<name>A0AAU7EFV7_9FLAO</name>
<dbReference type="PROSITE" id="PS50110">
    <property type="entry name" value="RESPONSE_REGULATORY"/>
    <property type="match status" value="1"/>
</dbReference>
<organism evidence="9 10">
    <name type="scientific">Mariniflexile litorale</name>
    <dbReference type="NCBI Taxonomy" id="3045158"/>
    <lineage>
        <taxon>Bacteria</taxon>
        <taxon>Pseudomonadati</taxon>
        <taxon>Bacteroidota</taxon>
        <taxon>Flavobacteriia</taxon>
        <taxon>Flavobacteriales</taxon>
        <taxon>Flavobacteriaceae</taxon>
        <taxon>Mariniflexile</taxon>
    </lineage>
</organism>
<dbReference type="InterPro" id="IPR002078">
    <property type="entry name" value="Sigma_54_int"/>
</dbReference>
<dbReference type="GO" id="GO:0000160">
    <property type="term" value="P:phosphorelay signal transduction system"/>
    <property type="evidence" value="ECO:0007669"/>
    <property type="project" value="InterPro"/>
</dbReference>
<dbReference type="Gene3D" id="1.10.8.60">
    <property type="match status" value="1"/>
</dbReference>
<dbReference type="AlphaFoldDB" id="A0AAU7EFV7"/>
<evidence type="ECO:0000256" key="2">
    <source>
        <dbReference type="ARBA" id="ARBA00022840"/>
    </source>
</evidence>
<dbReference type="PROSITE" id="PS00675">
    <property type="entry name" value="SIGMA54_INTERACT_1"/>
    <property type="match status" value="1"/>
</dbReference>
<dbReference type="CDD" id="cd00009">
    <property type="entry name" value="AAA"/>
    <property type="match status" value="1"/>
</dbReference>
<evidence type="ECO:0000313" key="9">
    <source>
        <dbReference type="EMBL" id="XBL14503.1"/>
    </source>
</evidence>
<dbReference type="InterPro" id="IPR001789">
    <property type="entry name" value="Sig_transdc_resp-reg_receiver"/>
</dbReference>
<dbReference type="InterPro" id="IPR025943">
    <property type="entry name" value="Sigma_54_int_dom_ATP-bd_2"/>
</dbReference>
<dbReference type="RefSeq" id="WP_308992434.1">
    <property type="nucleotide sequence ID" value="NZ_CP155618.1"/>
</dbReference>
<dbReference type="KEGG" id="mlil:QLS71_000430"/>
<sequence length="638" mass="72580">MNKNILIVEDEFIVANDLACFLKNQNYNIIGIASSVNEALQLIDKQMPYMVLLDIHLKGKLTGIDLAKKLQVMGIPFIYLSAYSNKTILDEAKATKPYGFLVKPFREKDLLITLEIASYHVEHNLNFNSQLEQQLIEKLNRIPKHPKWEDTFTEIAKAFQTNIPFDYLQMGLKGDHINLSLGFNRIGLQDYQIIGLQEFSNISREDITTLKKIQAEGMFEDVSEIFNNAQFEELQVKYPFEKLIANCFQAQSSMFVSFDFGENLKLNLSFYNRKNEVFLRTQLDVIQKFSTIFIKILSPLLESETQNIETTIQPKIPITSTEQYIGFKKIIGNSFQLLNIFDDIKRVAPMTTSVLIMGESGTGKELFAKSIHEFSPRSNKPFVVINCGAIPENLIESTLFGHDKGAFTGATETRIGKFEQANGGTIFLDEIGEMPLEMQVKLLRVLQEKEIERIGTNKTISIDVRVIAATNKNLEEAVEAGKFRLDLYYRLHVFPINTPSLRDRKDDIPVLVDYFIAKFSNVKMDVSHFVLQKMIDYSWPGNIRELENYIERSVLLAKGSTINELHKPLNTINIKNSNSASNELKPLADMERDYILSVLKLCKGKVYGEGGASEILKIPTSTLNSKIKKLGIKKGDIY</sequence>
<dbReference type="InterPro" id="IPR009057">
    <property type="entry name" value="Homeodomain-like_sf"/>
</dbReference>
<accession>A0AAU7EFV7</accession>
<feature type="domain" description="Sigma-54 factor interaction" evidence="7">
    <location>
        <begin position="330"/>
        <end position="555"/>
    </location>
</feature>
<dbReference type="Gene3D" id="1.10.10.60">
    <property type="entry name" value="Homeodomain-like"/>
    <property type="match status" value="1"/>
</dbReference>
<dbReference type="Gene3D" id="3.40.50.2300">
    <property type="match status" value="1"/>
</dbReference>
<dbReference type="Pfam" id="PF00158">
    <property type="entry name" value="Sigma54_activat"/>
    <property type="match status" value="1"/>
</dbReference>
<evidence type="ECO:0000259" key="7">
    <source>
        <dbReference type="PROSITE" id="PS50045"/>
    </source>
</evidence>
<dbReference type="GO" id="GO:0005524">
    <property type="term" value="F:ATP binding"/>
    <property type="evidence" value="ECO:0007669"/>
    <property type="project" value="UniProtKB-KW"/>
</dbReference>
<keyword evidence="1" id="KW-0547">Nucleotide-binding</keyword>
<dbReference type="PANTHER" id="PTHR32071:SF117">
    <property type="entry name" value="PTS-DEPENDENT DIHYDROXYACETONE KINASE OPERON REGULATORY PROTEIN-RELATED"/>
    <property type="match status" value="1"/>
</dbReference>
<dbReference type="SUPFAM" id="SSF52172">
    <property type="entry name" value="CheY-like"/>
    <property type="match status" value="1"/>
</dbReference>
<dbReference type="FunFam" id="3.40.50.300:FF:000006">
    <property type="entry name" value="DNA-binding transcriptional regulator NtrC"/>
    <property type="match status" value="1"/>
</dbReference>
<dbReference type="SMART" id="SM00382">
    <property type="entry name" value="AAA"/>
    <property type="match status" value="1"/>
</dbReference>
<feature type="modified residue" description="4-aspartylphosphate" evidence="6">
    <location>
        <position position="54"/>
    </location>
</feature>
<evidence type="ECO:0000256" key="6">
    <source>
        <dbReference type="PROSITE-ProRule" id="PRU00169"/>
    </source>
</evidence>
<dbReference type="PROSITE" id="PS00676">
    <property type="entry name" value="SIGMA54_INTERACT_2"/>
    <property type="match status" value="1"/>
</dbReference>
<keyword evidence="3" id="KW-0805">Transcription regulation</keyword>
<dbReference type="SMART" id="SM00448">
    <property type="entry name" value="REC"/>
    <property type="match status" value="1"/>
</dbReference>
<evidence type="ECO:0000256" key="4">
    <source>
        <dbReference type="ARBA" id="ARBA00023125"/>
    </source>
</evidence>
<keyword evidence="10" id="KW-1185">Reference proteome</keyword>
<dbReference type="Pfam" id="PF25601">
    <property type="entry name" value="AAA_lid_14"/>
    <property type="match status" value="1"/>
</dbReference>
<evidence type="ECO:0000313" key="10">
    <source>
        <dbReference type="Proteomes" id="UP001224325"/>
    </source>
</evidence>
<dbReference type="GO" id="GO:0003677">
    <property type="term" value="F:DNA binding"/>
    <property type="evidence" value="ECO:0007669"/>
    <property type="project" value="UniProtKB-KW"/>
</dbReference>
<keyword evidence="5" id="KW-0804">Transcription</keyword>
<dbReference type="SUPFAM" id="SSF52540">
    <property type="entry name" value="P-loop containing nucleoside triphosphate hydrolases"/>
    <property type="match status" value="1"/>
</dbReference>
<protein>
    <submittedName>
        <fullName evidence="9">Sigma 54-interacting response regulator</fullName>
    </submittedName>
</protein>
<dbReference type="InterPro" id="IPR003593">
    <property type="entry name" value="AAA+_ATPase"/>
</dbReference>
<dbReference type="InterPro" id="IPR025944">
    <property type="entry name" value="Sigma_54_int_dom_CS"/>
</dbReference>
<keyword evidence="6" id="KW-0597">Phosphoprotein</keyword>
<feature type="domain" description="Response regulatory" evidence="8">
    <location>
        <begin position="4"/>
        <end position="118"/>
    </location>
</feature>
<evidence type="ECO:0000256" key="3">
    <source>
        <dbReference type="ARBA" id="ARBA00023015"/>
    </source>
</evidence>
<dbReference type="Gene3D" id="3.40.50.300">
    <property type="entry name" value="P-loop containing nucleotide triphosphate hydrolases"/>
    <property type="match status" value="1"/>
</dbReference>
<gene>
    <name evidence="9" type="ORF">QLS71_000430</name>
</gene>
<proteinExistence type="predicted"/>
<dbReference type="GO" id="GO:0006355">
    <property type="term" value="P:regulation of DNA-templated transcription"/>
    <property type="evidence" value="ECO:0007669"/>
    <property type="project" value="InterPro"/>
</dbReference>
<reference evidence="9" key="1">
    <citation type="submission" date="2024-04" db="EMBL/GenBank/DDBJ databases">
        <title>Mariniflexile litorale, isolated from the shallow sediments of the Sea of Japan.</title>
        <authorList>
            <person name="Romanenko L."/>
            <person name="Isaeva M."/>
        </authorList>
    </citation>
    <scope>NUCLEOTIDE SEQUENCE [LARGE SCALE GENOMIC DNA]</scope>
    <source>
        <strain evidence="9">KMM 9835</strain>
    </source>
</reference>
<keyword evidence="4" id="KW-0238">DNA-binding</keyword>
<evidence type="ECO:0000256" key="5">
    <source>
        <dbReference type="ARBA" id="ARBA00023163"/>
    </source>
</evidence>
<dbReference type="CDD" id="cd17534">
    <property type="entry name" value="REC_DC-like"/>
    <property type="match status" value="1"/>
</dbReference>
<dbReference type="InterPro" id="IPR027417">
    <property type="entry name" value="P-loop_NTPase"/>
</dbReference>
<keyword evidence="2" id="KW-0067">ATP-binding</keyword>
<dbReference type="InterPro" id="IPR011006">
    <property type="entry name" value="CheY-like_superfamily"/>
</dbReference>
<dbReference type="Proteomes" id="UP001224325">
    <property type="component" value="Chromosome"/>
</dbReference>
<dbReference type="PANTHER" id="PTHR32071">
    <property type="entry name" value="TRANSCRIPTIONAL REGULATORY PROTEIN"/>
    <property type="match status" value="1"/>
</dbReference>
<dbReference type="SUPFAM" id="SSF46689">
    <property type="entry name" value="Homeodomain-like"/>
    <property type="match status" value="1"/>
</dbReference>
<dbReference type="PROSITE" id="PS50045">
    <property type="entry name" value="SIGMA54_INTERACT_4"/>
    <property type="match status" value="1"/>
</dbReference>
<dbReference type="PROSITE" id="PS00688">
    <property type="entry name" value="SIGMA54_INTERACT_3"/>
    <property type="match status" value="1"/>
</dbReference>
<dbReference type="Pfam" id="PF00072">
    <property type="entry name" value="Response_reg"/>
    <property type="match status" value="1"/>
</dbReference>
<evidence type="ECO:0000259" key="8">
    <source>
        <dbReference type="PROSITE" id="PS50110"/>
    </source>
</evidence>
<evidence type="ECO:0000256" key="1">
    <source>
        <dbReference type="ARBA" id="ARBA00022741"/>
    </source>
</evidence>
<dbReference type="EMBL" id="CP155618">
    <property type="protein sequence ID" value="XBL14503.1"/>
    <property type="molecule type" value="Genomic_DNA"/>
</dbReference>
<dbReference type="InterPro" id="IPR025662">
    <property type="entry name" value="Sigma_54_int_dom_ATP-bd_1"/>
</dbReference>
<dbReference type="InterPro" id="IPR058031">
    <property type="entry name" value="AAA_lid_NorR"/>
</dbReference>